<accession>A0A1L3ZXI2</accession>
<dbReference type="OrthoDB" id="9812459at2"/>
<dbReference type="Pfam" id="PF18856">
    <property type="entry name" value="baeRF_family12"/>
    <property type="match status" value="1"/>
</dbReference>
<dbReference type="KEGG" id="sphj:BSL82_14430"/>
<evidence type="ECO:0000313" key="2">
    <source>
        <dbReference type="EMBL" id="API60337.1"/>
    </source>
</evidence>
<sequence>MRVPRGTTVLVADGGKMLLLENRGEAFNLRLEVIEQQAQNIPPDRELGTDRPGRSHSSVGPGRSAMQETDFHEQAEDRFIAEVAGFLGDHSRINGNNVVVIAPPRTLGRLRQHYPNGTADRVIAEIPKDLTGHPVNDIARLLSDYEV</sequence>
<dbReference type="EMBL" id="CP018221">
    <property type="protein sequence ID" value="API60337.1"/>
    <property type="molecule type" value="Genomic_DNA"/>
</dbReference>
<feature type="compositionally biased region" description="Basic and acidic residues" evidence="1">
    <location>
        <begin position="43"/>
        <end position="53"/>
    </location>
</feature>
<gene>
    <name evidence="2" type="ORF">BSL82_14430</name>
</gene>
<name>A0A1L3ZXI2_9SPHN</name>
<organism evidence="2 3">
    <name type="scientific">Tardibacter chloracetimidivorans</name>
    <dbReference type="NCBI Taxonomy" id="1921510"/>
    <lineage>
        <taxon>Bacteria</taxon>
        <taxon>Pseudomonadati</taxon>
        <taxon>Pseudomonadota</taxon>
        <taxon>Alphaproteobacteria</taxon>
        <taxon>Sphingomonadales</taxon>
        <taxon>Sphingomonadaceae</taxon>
        <taxon>Tardibacter</taxon>
    </lineage>
</organism>
<dbReference type="STRING" id="1921510.BSL82_14430"/>
<dbReference type="AlphaFoldDB" id="A0A1L3ZXI2"/>
<evidence type="ECO:0000256" key="1">
    <source>
        <dbReference type="SAM" id="MobiDB-lite"/>
    </source>
</evidence>
<feature type="region of interest" description="Disordered" evidence="1">
    <location>
        <begin position="39"/>
        <end position="73"/>
    </location>
</feature>
<evidence type="ECO:0000313" key="3">
    <source>
        <dbReference type="Proteomes" id="UP000182063"/>
    </source>
</evidence>
<protein>
    <recommendedName>
        <fullName evidence="4">Host attachment protein</fullName>
    </recommendedName>
</protein>
<dbReference type="Proteomes" id="UP000182063">
    <property type="component" value="Chromosome"/>
</dbReference>
<proteinExistence type="predicted"/>
<dbReference type="InterPro" id="IPR041374">
    <property type="entry name" value="BaeRF_family12"/>
</dbReference>
<keyword evidence="3" id="KW-1185">Reference proteome</keyword>
<evidence type="ECO:0008006" key="4">
    <source>
        <dbReference type="Google" id="ProtNLM"/>
    </source>
</evidence>
<reference evidence="3" key="1">
    <citation type="submission" date="2016-11" db="EMBL/GenBank/DDBJ databases">
        <title>Complete Genome Sequence of alachlor-degrading Sphingomonas sp. strain JJ-A5.</title>
        <authorList>
            <person name="Lee H."/>
            <person name="Ka J.-O."/>
        </authorList>
    </citation>
    <scope>NUCLEOTIDE SEQUENCE [LARGE SCALE GENOMIC DNA]</scope>
    <source>
        <strain evidence="3">JJ-A5</strain>
    </source>
</reference>
<dbReference type="RefSeq" id="WP_072598032.1">
    <property type="nucleotide sequence ID" value="NZ_CP018221.1"/>
</dbReference>